<dbReference type="AlphaFoldDB" id="A0A085NEA5"/>
<proteinExistence type="predicted"/>
<accession>A0A085NEA5</accession>
<reference evidence="1" key="1">
    <citation type="journal article" date="2014" name="Nat. Genet.">
        <title>Genome and transcriptome of the porcine whipworm Trichuris suis.</title>
        <authorList>
            <person name="Jex A.R."/>
            <person name="Nejsum P."/>
            <person name="Schwarz E.M."/>
            <person name="Hu L."/>
            <person name="Young N.D."/>
            <person name="Hall R.S."/>
            <person name="Korhonen P.K."/>
            <person name="Liao S."/>
            <person name="Thamsborg S."/>
            <person name="Xia J."/>
            <person name="Xu P."/>
            <person name="Wang S."/>
            <person name="Scheerlinck J.P."/>
            <person name="Hofmann A."/>
            <person name="Sternberg P.W."/>
            <person name="Wang J."/>
            <person name="Gasser R.B."/>
        </authorList>
    </citation>
    <scope>NUCLEOTIDE SEQUENCE [LARGE SCALE GENOMIC DNA]</scope>
    <source>
        <strain evidence="1">DCEP-RM93F</strain>
    </source>
</reference>
<organism evidence="1">
    <name type="scientific">Trichuris suis</name>
    <name type="common">pig whipworm</name>
    <dbReference type="NCBI Taxonomy" id="68888"/>
    <lineage>
        <taxon>Eukaryota</taxon>
        <taxon>Metazoa</taxon>
        <taxon>Ecdysozoa</taxon>
        <taxon>Nematoda</taxon>
        <taxon>Enoplea</taxon>
        <taxon>Dorylaimia</taxon>
        <taxon>Trichinellida</taxon>
        <taxon>Trichuridae</taxon>
        <taxon>Trichuris</taxon>
    </lineage>
</organism>
<name>A0A085NEA5_9BILA</name>
<dbReference type="Proteomes" id="UP000030758">
    <property type="component" value="Unassembled WGS sequence"/>
</dbReference>
<dbReference type="EMBL" id="KL367511">
    <property type="protein sequence ID" value="KFD67801.1"/>
    <property type="molecule type" value="Genomic_DNA"/>
</dbReference>
<gene>
    <name evidence="1" type="ORF">M514_07534</name>
</gene>
<sequence>MTFLWAQLESDWIRLLFNITKRRILGSILKLQVVVSLGNHLNSRQLGMPAFLKEYTEKGSAGFDAKL</sequence>
<evidence type="ECO:0000313" key="1">
    <source>
        <dbReference type="EMBL" id="KFD67801.1"/>
    </source>
</evidence>
<protein>
    <submittedName>
        <fullName evidence="1">Uncharacterized protein</fullName>
    </submittedName>
</protein>